<dbReference type="Pfam" id="PF00561">
    <property type="entry name" value="Abhydrolase_1"/>
    <property type="match status" value="1"/>
</dbReference>
<proteinExistence type="predicted"/>
<name>A0A3N4JF58_9PEZI</name>
<dbReference type="Gene3D" id="3.40.50.1820">
    <property type="entry name" value="alpha/beta hydrolase"/>
    <property type="match status" value="1"/>
</dbReference>
<gene>
    <name evidence="3" type="ORF">L873DRAFT_1775121</name>
</gene>
<dbReference type="AlphaFoldDB" id="A0A3N4JF58"/>
<dbReference type="Proteomes" id="UP000276215">
    <property type="component" value="Unassembled WGS sequence"/>
</dbReference>
<evidence type="ECO:0000259" key="2">
    <source>
        <dbReference type="Pfam" id="PF00561"/>
    </source>
</evidence>
<reference evidence="3 4" key="1">
    <citation type="journal article" date="2018" name="Nat. Ecol. Evol.">
        <title>Pezizomycetes genomes reveal the molecular basis of ectomycorrhizal truffle lifestyle.</title>
        <authorList>
            <person name="Murat C."/>
            <person name="Payen T."/>
            <person name="Noel B."/>
            <person name="Kuo A."/>
            <person name="Morin E."/>
            <person name="Chen J."/>
            <person name="Kohler A."/>
            <person name="Krizsan K."/>
            <person name="Balestrini R."/>
            <person name="Da Silva C."/>
            <person name="Montanini B."/>
            <person name="Hainaut M."/>
            <person name="Levati E."/>
            <person name="Barry K.W."/>
            <person name="Belfiori B."/>
            <person name="Cichocki N."/>
            <person name="Clum A."/>
            <person name="Dockter R.B."/>
            <person name="Fauchery L."/>
            <person name="Guy J."/>
            <person name="Iotti M."/>
            <person name="Le Tacon F."/>
            <person name="Lindquist E.A."/>
            <person name="Lipzen A."/>
            <person name="Malagnac F."/>
            <person name="Mello A."/>
            <person name="Molinier V."/>
            <person name="Miyauchi S."/>
            <person name="Poulain J."/>
            <person name="Riccioni C."/>
            <person name="Rubini A."/>
            <person name="Sitrit Y."/>
            <person name="Splivallo R."/>
            <person name="Traeger S."/>
            <person name="Wang M."/>
            <person name="Zifcakova L."/>
            <person name="Wipf D."/>
            <person name="Zambonelli A."/>
            <person name="Paolocci F."/>
            <person name="Nowrousian M."/>
            <person name="Ottonello S."/>
            <person name="Baldrian P."/>
            <person name="Spatafora J.W."/>
            <person name="Henrissat B."/>
            <person name="Nagy L.G."/>
            <person name="Aury J.M."/>
            <person name="Wincker P."/>
            <person name="Grigoriev I.V."/>
            <person name="Bonfante P."/>
            <person name="Martin F.M."/>
        </authorList>
    </citation>
    <scope>NUCLEOTIDE SEQUENCE [LARGE SCALE GENOMIC DNA]</scope>
    <source>
        <strain evidence="3 4">120613-1</strain>
    </source>
</reference>
<feature type="region of interest" description="Disordered" evidence="1">
    <location>
        <begin position="1"/>
        <end position="36"/>
    </location>
</feature>
<dbReference type="STRING" id="1336337.A0A3N4JF58"/>
<protein>
    <submittedName>
        <fullName evidence="3">Alpha/beta-hydrolase</fullName>
    </submittedName>
</protein>
<feature type="compositionally biased region" description="Polar residues" evidence="1">
    <location>
        <begin position="16"/>
        <end position="25"/>
    </location>
</feature>
<dbReference type="InterPro" id="IPR000073">
    <property type="entry name" value="AB_hydrolase_1"/>
</dbReference>
<accession>A0A3N4JF58</accession>
<organism evidence="3 4">
    <name type="scientific">Choiromyces venosus 120613-1</name>
    <dbReference type="NCBI Taxonomy" id="1336337"/>
    <lineage>
        <taxon>Eukaryota</taxon>
        <taxon>Fungi</taxon>
        <taxon>Dikarya</taxon>
        <taxon>Ascomycota</taxon>
        <taxon>Pezizomycotina</taxon>
        <taxon>Pezizomycetes</taxon>
        <taxon>Pezizales</taxon>
        <taxon>Tuberaceae</taxon>
        <taxon>Choiromyces</taxon>
    </lineage>
</organism>
<dbReference type="SUPFAM" id="SSF53474">
    <property type="entry name" value="alpha/beta-Hydrolases"/>
    <property type="match status" value="1"/>
</dbReference>
<evidence type="ECO:0000313" key="4">
    <source>
        <dbReference type="Proteomes" id="UP000276215"/>
    </source>
</evidence>
<dbReference type="GO" id="GO:0016020">
    <property type="term" value="C:membrane"/>
    <property type="evidence" value="ECO:0007669"/>
    <property type="project" value="TreeGrafter"/>
</dbReference>
<dbReference type="PRINTS" id="PR00111">
    <property type="entry name" value="ABHYDROLASE"/>
</dbReference>
<keyword evidence="3" id="KW-0378">Hydrolase</keyword>
<sequence length="287" mass="31165">MDPQTDPTPTAEGIELQTSPISNTPRKPLFFTERPSTSPTAPTLLLLHGLYSSHLEFAQLPIPSTSYHILTPDIPGHSSSSHLPVSLENTTTLLVNLIKSHAHSSRAHIVGVSYGAYLALHIAATHPELVDSVFATGCSLPTSAFLGNLAWMANVPLLYFPNVVNYALSWYGGTISPELLKEMHANATLALGNAVYASLKEWELKPISVRVCLCASGKGDLVRPLWGMEKKVKEGNAGSRAVVAKGKILAWDIQAPEDFAEALMAWAEGRELPGFLVSLEKWFSWGW</sequence>
<evidence type="ECO:0000313" key="3">
    <source>
        <dbReference type="EMBL" id="RPA95050.1"/>
    </source>
</evidence>
<dbReference type="OrthoDB" id="8119704at2759"/>
<dbReference type="PANTHER" id="PTHR43798">
    <property type="entry name" value="MONOACYLGLYCEROL LIPASE"/>
    <property type="match status" value="1"/>
</dbReference>
<dbReference type="GO" id="GO:0046464">
    <property type="term" value="P:acylglycerol catabolic process"/>
    <property type="evidence" value="ECO:0007669"/>
    <property type="project" value="TreeGrafter"/>
</dbReference>
<keyword evidence="4" id="KW-1185">Reference proteome</keyword>
<feature type="domain" description="AB hydrolase-1" evidence="2">
    <location>
        <begin position="42"/>
        <end position="150"/>
    </location>
</feature>
<dbReference type="EMBL" id="ML120430">
    <property type="protein sequence ID" value="RPA95050.1"/>
    <property type="molecule type" value="Genomic_DNA"/>
</dbReference>
<dbReference type="PANTHER" id="PTHR43798:SF33">
    <property type="entry name" value="HYDROLASE, PUTATIVE (AFU_ORTHOLOGUE AFUA_2G14860)-RELATED"/>
    <property type="match status" value="1"/>
</dbReference>
<dbReference type="InterPro" id="IPR050266">
    <property type="entry name" value="AB_hydrolase_sf"/>
</dbReference>
<evidence type="ECO:0000256" key="1">
    <source>
        <dbReference type="SAM" id="MobiDB-lite"/>
    </source>
</evidence>
<dbReference type="GO" id="GO:0047372">
    <property type="term" value="F:monoacylglycerol lipase activity"/>
    <property type="evidence" value="ECO:0007669"/>
    <property type="project" value="TreeGrafter"/>
</dbReference>
<dbReference type="InterPro" id="IPR029058">
    <property type="entry name" value="AB_hydrolase_fold"/>
</dbReference>